<dbReference type="CDD" id="cd20273">
    <property type="entry name" value="Complex1_LYR_unchar"/>
    <property type="match status" value="1"/>
</dbReference>
<dbReference type="AlphaFoldDB" id="A0A1V6P8S2"/>
<gene>
    <name evidence="3" type="ORF">PENDEC_c015G02689</name>
</gene>
<dbReference type="OMA" id="QWRHLFR"/>
<dbReference type="Pfam" id="PF20263">
    <property type="entry name" value="LYRM2-like"/>
    <property type="match status" value="1"/>
</dbReference>
<dbReference type="OrthoDB" id="5521299at2759"/>
<dbReference type="EMBL" id="MDYL01000015">
    <property type="protein sequence ID" value="OQD73335.1"/>
    <property type="molecule type" value="Genomic_DNA"/>
</dbReference>
<proteinExistence type="predicted"/>
<dbReference type="Proteomes" id="UP000191522">
    <property type="component" value="Unassembled WGS sequence"/>
</dbReference>
<reference evidence="4" key="1">
    <citation type="journal article" date="2017" name="Nat. Microbiol.">
        <title>Global analysis of biosynthetic gene clusters reveals vast potential of secondary metabolite production in Penicillium species.</title>
        <authorList>
            <person name="Nielsen J.C."/>
            <person name="Grijseels S."/>
            <person name="Prigent S."/>
            <person name="Ji B."/>
            <person name="Dainat J."/>
            <person name="Nielsen K.F."/>
            <person name="Frisvad J.C."/>
            <person name="Workman M."/>
            <person name="Nielsen J."/>
        </authorList>
    </citation>
    <scope>NUCLEOTIDE SEQUENCE [LARGE SCALE GENOMIC DNA]</scope>
    <source>
        <strain evidence="4">IBT 11843</strain>
    </source>
</reference>
<feature type="region of interest" description="Disordered" evidence="1">
    <location>
        <begin position="327"/>
        <end position="359"/>
    </location>
</feature>
<keyword evidence="4" id="KW-1185">Reference proteome</keyword>
<evidence type="ECO:0000313" key="3">
    <source>
        <dbReference type="EMBL" id="OQD73335.1"/>
    </source>
</evidence>
<feature type="compositionally biased region" description="Polar residues" evidence="1">
    <location>
        <begin position="331"/>
        <end position="359"/>
    </location>
</feature>
<sequence length="359" mass="40870">MASAQISGSLYPRGPFQWRQILRATLRECTYLPDPVARAYMQGYVLDRYRHAAKKSAGKKPPGTEADWARKARKGLSLLQRANEGYLKPLEKVLFCSYGRIGERRHKLINRLLNVDVPLDAKSLKELVDAPLEFEDGWEPPTIILSLMKSQMNNGLLSSNRVRANVRSLQPTIPEKNSWGQPLSRTRRSNMRRKWYTDTLNSILPPLPDRELAILDGLMSGTLPWAPIKRRKKAASEASREYDLLQFLTDGPQKGFTFGKYANGRPHEITGRFMQRQWRRISSLVPRMKWKSISSKWQFDWDSSKISPQLSFSLTEGAEIDDIFIFEKQPPKNSSRGSPETRPASGTGSSETQTFGSNV</sequence>
<protein>
    <recommendedName>
        <fullName evidence="2">LYR motif-containing protein Cup1-like N-terminal domain-containing protein</fullName>
    </recommendedName>
</protein>
<accession>A0A1V6P8S2</accession>
<feature type="domain" description="LYR motif-containing protein Cup1-like N-terminal" evidence="2">
    <location>
        <begin position="22"/>
        <end position="108"/>
    </location>
</feature>
<dbReference type="InterPro" id="IPR046896">
    <property type="entry name" value="Cup1-like_N"/>
</dbReference>
<name>A0A1V6P8S2_PENDC</name>
<comment type="caution">
    <text evidence="3">The sequence shown here is derived from an EMBL/GenBank/DDBJ whole genome shotgun (WGS) entry which is preliminary data.</text>
</comment>
<evidence type="ECO:0000259" key="2">
    <source>
        <dbReference type="Pfam" id="PF20263"/>
    </source>
</evidence>
<evidence type="ECO:0000313" key="4">
    <source>
        <dbReference type="Proteomes" id="UP000191522"/>
    </source>
</evidence>
<organism evidence="3 4">
    <name type="scientific">Penicillium decumbens</name>
    <dbReference type="NCBI Taxonomy" id="69771"/>
    <lineage>
        <taxon>Eukaryota</taxon>
        <taxon>Fungi</taxon>
        <taxon>Dikarya</taxon>
        <taxon>Ascomycota</taxon>
        <taxon>Pezizomycotina</taxon>
        <taxon>Eurotiomycetes</taxon>
        <taxon>Eurotiomycetidae</taxon>
        <taxon>Eurotiales</taxon>
        <taxon>Aspergillaceae</taxon>
        <taxon>Penicillium</taxon>
    </lineage>
</organism>
<evidence type="ECO:0000256" key="1">
    <source>
        <dbReference type="SAM" id="MobiDB-lite"/>
    </source>
</evidence>